<reference evidence="3 4" key="1">
    <citation type="submission" date="2014-04" db="EMBL/GenBank/DDBJ databases">
        <authorList>
            <consortium name="International Citrus Genome Consortium"/>
            <person name="Gmitter F."/>
            <person name="Chen C."/>
            <person name="Farmerie W."/>
            <person name="Harkins T."/>
            <person name="Desany B."/>
            <person name="Mohiuddin M."/>
            <person name="Kodira C."/>
            <person name="Borodovsky M."/>
            <person name="Lomsadze A."/>
            <person name="Burns P."/>
            <person name="Jenkins J."/>
            <person name="Prochnik S."/>
            <person name="Shu S."/>
            <person name="Chapman J."/>
            <person name="Pitluck S."/>
            <person name="Schmutz J."/>
            <person name="Rokhsar D."/>
        </authorList>
    </citation>
    <scope>NUCLEOTIDE SEQUENCE</scope>
</reference>
<dbReference type="Proteomes" id="UP000027120">
    <property type="component" value="Unassembled WGS sequence"/>
</dbReference>
<feature type="chain" id="PRO_5001636112" evidence="2">
    <location>
        <begin position="26"/>
        <end position="123"/>
    </location>
</feature>
<gene>
    <name evidence="3" type="ORF">CISIN_1g042177mg</name>
</gene>
<keyword evidence="2" id="KW-0732">Signal</keyword>
<organism evidence="3 4">
    <name type="scientific">Citrus sinensis</name>
    <name type="common">Sweet orange</name>
    <name type="synonym">Citrus aurantium var. sinensis</name>
    <dbReference type="NCBI Taxonomy" id="2711"/>
    <lineage>
        <taxon>Eukaryota</taxon>
        <taxon>Viridiplantae</taxon>
        <taxon>Streptophyta</taxon>
        <taxon>Embryophyta</taxon>
        <taxon>Tracheophyta</taxon>
        <taxon>Spermatophyta</taxon>
        <taxon>Magnoliopsida</taxon>
        <taxon>eudicotyledons</taxon>
        <taxon>Gunneridae</taxon>
        <taxon>Pentapetalae</taxon>
        <taxon>rosids</taxon>
        <taxon>malvids</taxon>
        <taxon>Sapindales</taxon>
        <taxon>Rutaceae</taxon>
        <taxon>Aurantioideae</taxon>
        <taxon>Citrus</taxon>
    </lineage>
</organism>
<evidence type="ECO:0000313" key="3">
    <source>
        <dbReference type="EMBL" id="KDO45381.1"/>
    </source>
</evidence>
<proteinExistence type="predicted"/>
<feature type="compositionally biased region" description="Acidic residues" evidence="1">
    <location>
        <begin position="92"/>
        <end position="123"/>
    </location>
</feature>
<dbReference type="EMBL" id="KK785260">
    <property type="protein sequence ID" value="KDO45381.1"/>
    <property type="molecule type" value="Genomic_DNA"/>
</dbReference>
<evidence type="ECO:0000256" key="1">
    <source>
        <dbReference type="SAM" id="MobiDB-lite"/>
    </source>
</evidence>
<accession>A0A067E3A5</accession>
<dbReference type="AlphaFoldDB" id="A0A067E3A5"/>
<keyword evidence="4" id="KW-1185">Reference proteome</keyword>
<protein>
    <submittedName>
        <fullName evidence="3">Uncharacterized protein</fullName>
    </submittedName>
</protein>
<feature type="region of interest" description="Disordered" evidence="1">
    <location>
        <begin position="84"/>
        <end position="123"/>
    </location>
</feature>
<evidence type="ECO:0000313" key="4">
    <source>
        <dbReference type="Proteomes" id="UP000027120"/>
    </source>
</evidence>
<sequence length="123" mass="13302">MVRITKMFNVLMNLFLLVLASNAQGHNSNDEDIFKQPQVRDQGERGVSKVVTAGLGLIGNALLSPHAAPLVNATVNYATCKLYNNCTSTPESESESEPDPDAESESETESESESESESEPDNL</sequence>
<name>A0A067E3A5_CITSI</name>
<feature type="signal peptide" evidence="2">
    <location>
        <begin position="1"/>
        <end position="25"/>
    </location>
</feature>
<evidence type="ECO:0000256" key="2">
    <source>
        <dbReference type="SAM" id="SignalP"/>
    </source>
</evidence>